<dbReference type="SMART" id="SM00448">
    <property type="entry name" value="REC"/>
    <property type="match status" value="1"/>
</dbReference>
<dbReference type="PRINTS" id="PR00038">
    <property type="entry name" value="HTHLUXR"/>
</dbReference>
<name>A0AAQ3QU88_9BACT</name>
<proteinExistence type="predicted"/>
<gene>
    <name evidence="5" type="ORF">RZN69_12275</name>
</gene>
<evidence type="ECO:0000313" key="6">
    <source>
        <dbReference type="Proteomes" id="UP001304300"/>
    </source>
</evidence>
<evidence type="ECO:0000259" key="3">
    <source>
        <dbReference type="PROSITE" id="PS50043"/>
    </source>
</evidence>
<protein>
    <submittedName>
        <fullName evidence="5">Response regulator transcription factor</fullName>
    </submittedName>
</protein>
<dbReference type="Pfam" id="PF00196">
    <property type="entry name" value="GerE"/>
    <property type="match status" value="1"/>
</dbReference>
<dbReference type="KEGG" id="puo:RZN69_12275"/>
<dbReference type="PANTHER" id="PTHR43214">
    <property type="entry name" value="TWO-COMPONENT RESPONSE REGULATOR"/>
    <property type="match status" value="1"/>
</dbReference>
<dbReference type="PROSITE" id="PS50043">
    <property type="entry name" value="HTH_LUXR_2"/>
    <property type="match status" value="1"/>
</dbReference>
<dbReference type="Proteomes" id="UP001304300">
    <property type="component" value="Chromosome"/>
</dbReference>
<dbReference type="InterPro" id="IPR039420">
    <property type="entry name" value="WalR-like"/>
</dbReference>
<sequence length="208" mass="23882">MPLRTYIAEDQTLFRTLLVKLINDKEGFELIGQSPRGEEALEQCLRLKPDLAIVDIRLIGMDGIELGQQLRDQLPETRRLAVTTLTDPFTIKRIRETGFHGYVEKNQPVDVLEEALDTIESGRSYFSPVMEVVKNNLVQDPFSFYKILSEREQQILRKVAQGETSKAIAEDLGLSRRTVQNHRYNIMQKLEIHDLPSLTRYAVENGLI</sequence>
<dbReference type="AlphaFoldDB" id="A0AAQ3QU88"/>
<dbReference type="CDD" id="cd06170">
    <property type="entry name" value="LuxR_C_like"/>
    <property type="match status" value="1"/>
</dbReference>
<evidence type="ECO:0000256" key="2">
    <source>
        <dbReference type="PROSITE-ProRule" id="PRU00169"/>
    </source>
</evidence>
<evidence type="ECO:0000259" key="4">
    <source>
        <dbReference type="PROSITE" id="PS50110"/>
    </source>
</evidence>
<keyword evidence="2" id="KW-0597">Phosphoprotein</keyword>
<dbReference type="GO" id="GO:0000160">
    <property type="term" value="P:phosphorelay signal transduction system"/>
    <property type="evidence" value="ECO:0007669"/>
    <property type="project" value="InterPro"/>
</dbReference>
<dbReference type="Pfam" id="PF00072">
    <property type="entry name" value="Response_reg"/>
    <property type="match status" value="1"/>
</dbReference>
<feature type="domain" description="HTH luxR-type" evidence="3">
    <location>
        <begin position="141"/>
        <end position="206"/>
    </location>
</feature>
<dbReference type="GO" id="GO:0006355">
    <property type="term" value="P:regulation of DNA-templated transcription"/>
    <property type="evidence" value="ECO:0007669"/>
    <property type="project" value="InterPro"/>
</dbReference>
<evidence type="ECO:0000256" key="1">
    <source>
        <dbReference type="ARBA" id="ARBA00023125"/>
    </source>
</evidence>
<dbReference type="PANTHER" id="PTHR43214:SF42">
    <property type="entry name" value="TRANSCRIPTIONAL REGULATORY PROTEIN DESR"/>
    <property type="match status" value="1"/>
</dbReference>
<dbReference type="GO" id="GO:0003677">
    <property type="term" value="F:DNA binding"/>
    <property type="evidence" value="ECO:0007669"/>
    <property type="project" value="UniProtKB-KW"/>
</dbReference>
<dbReference type="Gene3D" id="3.40.50.2300">
    <property type="match status" value="1"/>
</dbReference>
<evidence type="ECO:0000313" key="5">
    <source>
        <dbReference type="EMBL" id="WOO39392.1"/>
    </source>
</evidence>
<dbReference type="SMART" id="SM00421">
    <property type="entry name" value="HTH_LUXR"/>
    <property type="match status" value="1"/>
</dbReference>
<accession>A0AAQ3QU88</accession>
<dbReference type="PROSITE" id="PS00622">
    <property type="entry name" value="HTH_LUXR_1"/>
    <property type="match status" value="1"/>
</dbReference>
<dbReference type="EMBL" id="CP136920">
    <property type="protein sequence ID" value="WOO39392.1"/>
    <property type="molecule type" value="Genomic_DNA"/>
</dbReference>
<dbReference type="InterPro" id="IPR001789">
    <property type="entry name" value="Sig_transdc_resp-reg_receiver"/>
</dbReference>
<feature type="modified residue" description="4-aspartylphosphate" evidence="2">
    <location>
        <position position="55"/>
    </location>
</feature>
<reference evidence="5 6" key="1">
    <citation type="submission" date="2023-10" db="EMBL/GenBank/DDBJ databases">
        <title>Rubellicoccus peritrichatus gen. nov., sp. nov., isolated from an algae of coral reef tank.</title>
        <authorList>
            <person name="Luo J."/>
        </authorList>
    </citation>
    <scope>NUCLEOTIDE SEQUENCE [LARGE SCALE GENOMIC DNA]</scope>
    <source>
        <strain evidence="5 6">CR14</strain>
    </source>
</reference>
<dbReference type="RefSeq" id="WP_317831271.1">
    <property type="nucleotide sequence ID" value="NZ_CP136920.1"/>
</dbReference>
<dbReference type="InterPro" id="IPR011006">
    <property type="entry name" value="CheY-like_superfamily"/>
</dbReference>
<dbReference type="SUPFAM" id="SSF52172">
    <property type="entry name" value="CheY-like"/>
    <property type="match status" value="1"/>
</dbReference>
<organism evidence="5 6">
    <name type="scientific">Rubellicoccus peritrichatus</name>
    <dbReference type="NCBI Taxonomy" id="3080537"/>
    <lineage>
        <taxon>Bacteria</taxon>
        <taxon>Pseudomonadati</taxon>
        <taxon>Verrucomicrobiota</taxon>
        <taxon>Opitutia</taxon>
        <taxon>Puniceicoccales</taxon>
        <taxon>Cerasicoccaceae</taxon>
        <taxon>Rubellicoccus</taxon>
    </lineage>
</organism>
<dbReference type="InterPro" id="IPR000792">
    <property type="entry name" value="Tscrpt_reg_LuxR_C"/>
</dbReference>
<dbReference type="PROSITE" id="PS50110">
    <property type="entry name" value="RESPONSE_REGULATORY"/>
    <property type="match status" value="1"/>
</dbReference>
<feature type="domain" description="Response regulatory" evidence="4">
    <location>
        <begin position="4"/>
        <end position="120"/>
    </location>
</feature>
<keyword evidence="1" id="KW-0238">DNA-binding</keyword>
<keyword evidence="6" id="KW-1185">Reference proteome</keyword>